<evidence type="ECO:0000313" key="1">
    <source>
        <dbReference type="EMBL" id="JAD63049.1"/>
    </source>
</evidence>
<organism evidence="1">
    <name type="scientific">Arundo donax</name>
    <name type="common">Giant reed</name>
    <name type="synonym">Donax arundinaceus</name>
    <dbReference type="NCBI Taxonomy" id="35708"/>
    <lineage>
        <taxon>Eukaryota</taxon>
        <taxon>Viridiplantae</taxon>
        <taxon>Streptophyta</taxon>
        <taxon>Embryophyta</taxon>
        <taxon>Tracheophyta</taxon>
        <taxon>Spermatophyta</taxon>
        <taxon>Magnoliopsida</taxon>
        <taxon>Liliopsida</taxon>
        <taxon>Poales</taxon>
        <taxon>Poaceae</taxon>
        <taxon>PACMAD clade</taxon>
        <taxon>Arundinoideae</taxon>
        <taxon>Arundineae</taxon>
        <taxon>Arundo</taxon>
    </lineage>
</organism>
<reference evidence="1" key="2">
    <citation type="journal article" date="2015" name="Data Brief">
        <title>Shoot transcriptome of the giant reed, Arundo donax.</title>
        <authorList>
            <person name="Barrero R.A."/>
            <person name="Guerrero F.D."/>
            <person name="Moolhuijzen P."/>
            <person name="Goolsby J.A."/>
            <person name="Tidwell J."/>
            <person name="Bellgard S.E."/>
            <person name="Bellgard M.I."/>
        </authorList>
    </citation>
    <scope>NUCLEOTIDE SEQUENCE</scope>
    <source>
        <tissue evidence="1">Shoot tissue taken approximately 20 cm above the soil surface</tissue>
    </source>
</reference>
<sequence>MLCSTCTAAVVVIWTMHCTCLSGSRDLTWCHGIL</sequence>
<dbReference type="AlphaFoldDB" id="A0A0A9BGH3"/>
<name>A0A0A9BGH3_ARUDO</name>
<accession>A0A0A9BGH3</accession>
<proteinExistence type="predicted"/>
<reference evidence="1" key="1">
    <citation type="submission" date="2014-09" db="EMBL/GenBank/DDBJ databases">
        <authorList>
            <person name="Magalhaes I.L.F."/>
            <person name="Oliveira U."/>
            <person name="Santos F.R."/>
            <person name="Vidigal T.H.D.A."/>
            <person name="Brescovit A.D."/>
            <person name="Santos A.J."/>
        </authorList>
    </citation>
    <scope>NUCLEOTIDE SEQUENCE</scope>
    <source>
        <tissue evidence="1">Shoot tissue taken approximately 20 cm above the soil surface</tissue>
    </source>
</reference>
<dbReference type="EMBL" id="GBRH01234846">
    <property type="protein sequence ID" value="JAD63049.1"/>
    <property type="molecule type" value="Transcribed_RNA"/>
</dbReference>
<protein>
    <submittedName>
        <fullName evidence="1">Uncharacterized protein</fullName>
    </submittedName>
</protein>